<accession>A0A238L4D2</accession>
<proteinExistence type="predicted"/>
<protein>
    <submittedName>
        <fullName evidence="2">Helix-turn-helix domain protein</fullName>
    </submittedName>
</protein>
<sequence>MIVSPDDTFSAREAAEFLRKSERQIQRYLAEGRLHGKRPNGRWRITALSLWKFQGIEQEMQAIWIDYCVRMSKNDVE</sequence>
<keyword evidence="3" id="KW-1185">Reference proteome</keyword>
<dbReference type="Proteomes" id="UP000207598">
    <property type="component" value="Unassembled WGS sequence"/>
</dbReference>
<evidence type="ECO:0000259" key="1">
    <source>
        <dbReference type="Pfam" id="PF12728"/>
    </source>
</evidence>
<gene>
    <name evidence="2" type="ORF">MAA8898_04510</name>
</gene>
<reference evidence="2 3" key="1">
    <citation type="submission" date="2017-05" db="EMBL/GenBank/DDBJ databases">
        <authorList>
            <person name="Song R."/>
            <person name="Chenine A.L."/>
            <person name="Ruprecht R.M."/>
        </authorList>
    </citation>
    <scope>NUCLEOTIDE SEQUENCE [LARGE SCALE GENOMIC DNA]</scope>
    <source>
        <strain evidence="2 3">CECT 8898</strain>
    </source>
</reference>
<dbReference type="RefSeq" id="WP_094023239.1">
    <property type="nucleotide sequence ID" value="NZ_FXYF01000018.1"/>
</dbReference>
<dbReference type="OrthoDB" id="7867262at2"/>
<feature type="domain" description="Helix-turn-helix" evidence="1">
    <location>
        <begin position="9"/>
        <end position="47"/>
    </location>
</feature>
<dbReference type="AlphaFoldDB" id="A0A238L4D2"/>
<dbReference type="Pfam" id="PF12728">
    <property type="entry name" value="HTH_17"/>
    <property type="match status" value="1"/>
</dbReference>
<evidence type="ECO:0000313" key="3">
    <source>
        <dbReference type="Proteomes" id="UP000207598"/>
    </source>
</evidence>
<evidence type="ECO:0000313" key="2">
    <source>
        <dbReference type="EMBL" id="SMX49924.1"/>
    </source>
</evidence>
<dbReference type="EMBL" id="FXYF01000018">
    <property type="protein sequence ID" value="SMX49924.1"/>
    <property type="molecule type" value="Genomic_DNA"/>
</dbReference>
<organism evidence="2 3">
    <name type="scientific">Maliponia aquimaris</name>
    <dbReference type="NCBI Taxonomy" id="1673631"/>
    <lineage>
        <taxon>Bacteria</taxon>
        <taxon>Pseudomonadati</taxon>
        <taxon>Pseudomonadota</taxon>
        <taxon>Alphaproteobacteria</taxon>
        <taxon>Rhodobacterales</taxon>
        <taxon>Paracoccaceae</taxon>
        <taxon>Maliponia</taxon>
    </lineage>
</organism>
<dbReference type="InterPro" id="IPR041657">
    <property type="entry name" value="HTH_17"/>
</dbReference>
<name>A0A238L4D2_9RHOB</name>